<keyword evidence="1" id="KW-0812">Transmembrane</keyword>
<dbReference type="RefSeq" id="WP_252252737.1">
    <property type="nucleotide sequence ID" value="NZ_CP098736.1"/>
</dbReference>
<evidence type="ECO:0000313" key="3">
    <source>
        <dbReference type="Proteomes" id="UP001056648"/>
    </source>
</evidence>
<evidence type="ECO:0000256" key="1">
    <source>
        <dbReference type="SAM" id="Phobius"/>
    </source>
</evidence>
<proteinExistence type="predicted"/>
<dbReference type="EMBL" id="CP098736">
    <property type="protein sequence ID" value="USE79015.1"/>
    <property type="molecule type" value="Genomic_DNA"/>
</dbReference>
<accession>A0ABY4VP44</accession>
<feature type="transmembrane region" description="Helical" evidence="1">
    <location>
        <begin position="32"/>
        <end position="51"/>
    </location>
</feature>
<protein>
    <submittedName>
        <fullName evidence="2">Uncharacterized protein</fullName>
    </submittedName>
</protein>
<name>A0ABY4VP44_9BURK</name>
<keyword evidence="1" id="KW-0472">Membrane</keyword>
<keyword evidence="3" id="KW-1185">Reference proteome</keyword>
<sequence length="58" mass="6087">MLQAIGLMVGFYIITRMLQLIGDGGVGRGTRIAGVVTMVVTILSILSLLLIPGGAPRY</sequence>
<keyword evidence="1" id="KW-1133">Transmembrane helix</keyword>
<dbReference type="Proteomes" id="UP001056648">
    <property type="component" value="Chromosome 2"/>
</dbReference>
<organism evidence="2 3">
    <name type="scientific">Cupriavidus gilardii</name>
    <dbReference type="NCBI Taxonomy" id="82541"/>
    <lineage>
        <taxon>Bacteria</taxon>
        <taxon>Pseudomonadati</taxon>
        <taxon>Pseudomonadota</taxon>
        <taxon>Betaproteobacteria</taxon>
        <taxon>Burkholderiales</taxon>
        <taxon>Burkholderiaceae</taxon>
        <taxon>Cupriavidus</taxon>
    </lineage>
</organism>
<gene>
    <name evidence="2" type="ORF">NDR89_20475</name>
</gene>
<evidence type="ECO:0000313" key="2">
    <source>
        <dbReference type="EMBL" id="USE79015.1"/>
    </source>
</evidence>
<reference evidence="2" key="1">
    <citation type="submission" date="2022-06" db="EMBL/GenBank/DDBJ databases">
        <title>Complete genome sequence and characterization of Cupriavidus gilardii QJ1 isolated from contaminating cells.</title>
        <authorList>
            <person name="Qi J."/>
        </authorList>
    </citation>
    <scope>NUCLEOTIDE SEQUENCE</scope>
    <source>
        <strain evidence="2">QJ1</strain>
    </source>
</reference>